<keyword evidence="5 6" id="KW-0560">Oxidoreductase</keyword>
<keyword evidence="3 6" id="KW-0285">Flavoprotein</keyword>
<dbReference type="PANTHER" id="PTHR43292:SF4">
    <property type="entry name" value="ACYL-COA DEHYDROGENASE FADE34"/>
    <property type="match status" value="1"/>
</dbReference>
<reference evidence="11" key="1">
    <citation type="submission" date="2016-10" db="EMBL/GenBank/DDBJ databases">
        <title>Frankia sp. NRRL B-16386 Genome sequencing.</title>
        <authorList>
            <person name="Ghodhbane-Gtari F."/>
            <person name="Swanson E."/>
            <person name="Gueddou A."/>
            <person name="Hezbri K."/>
            <person name="Ktari K."/>
            <person name="Nouioui I."/>
            <person name="Morris K."/>
            <person name="Simpson S."/>
            <person name="Abebe-Akele F."/>
            <person name="Thomas K."/>
            <person name="Gtari M."/>
            <person name="Tisa L.S."/>
        </authorList>
    </citation>
    <scope>NUCLEOTIDE SEQUENCE [LARGE SCALE GENOMIC DNA]</scope>
    <source>
        <strain evidence="11">NRRL B-16386</strain>
    </source>
</reference>
<dbReference type="GO" id="GO:0050660">
    <property type="term" value="F:flavin adenine dinucleotide binding"/>
    <property type="evidence" value="ECO:0007669"/>
    <property type="project" value="InterPro"/>
</dbReference>
<accession>A0A1V2I1U5</accession>
<feature type="region of interest" description="Disordered" evidence="7">
    <location>
        <begin position="402"/>
        <end position="426"/>
    </location>
</feature>
<organism evidence="10 11">
    <name type="scientific">Pseudofrankia asymbiotica</name>
    <dbReference type="NCBI Taxonomy" id="1834516"/>
    <lineage>
        <taxon>Bacteria</taxon>
        <taxon>Bacillati</taxon>
        <taxon>Actinomycetota</taxon>
        <taxon>Actinomycetes</taxon>
        <taxon>Frankiales</taxon>
        <taxon>Frankiaceae</taxon>
        <taxon>Pseudofrankia</taxon>
    </lineage>
</organism>
<evidence type="ECO:0000256" key="2">
    <source>
        <dbReference type="ARBA" id="ARBA00009347"/>
    </source>
</evidence>
<dbReference type="EMBL" id="MOMC01000078">
    <property type="protein sequence ID" value="ONH23916.1"/>
    <property type="molecule type" value="Genomic_DNA"/>
</dbReference>
<dbReference type="RefSeq" id="WP_076821185.1">
    <property type="nucleotide sequence ID" value="NZ_MOMC01000078.1"/>
</dbReference>
<dbReference type="PANTHER" id="PTHR43292">
    <property type="entry name" value="ACYL-COA DEHYDROGENASE"/>
    <property type="match status" value="1"/>
</dbReference>
<dbReference type="SUPFAM" id="SSF56645">
    <property type="entry name" value="Acyl-CoA dehydrogenase NM domain-like"/>
    <property type="match status" value="1"/>
</dbReference>
<gene>
    <name evidence="10" type="ORF">BL253_31840</name>
</gene>
<dbReference type="Gene3D" id="1.10.540.10">
    <property type="entry name" value="Acyl-CoA dehydrogenase/oxidase, N-terminal domain"/>
    <property type="match status" value="1"/>
</dbReference>
<evidence type="ECO:0000259" key="8">
    <source>
        <dbReference type="Pfam" id="PF00441"/>
    </source>
</evidence>
<comment type="caution">
    <text evidence="10">The sequence shown here is derived from an EMBL/GenBank/DDBJ whole genome shotgun (WGS) entry which is preliminary data.</text>
</comment>
<dbReference type="Proteomes" id="UP000188929">
    <property type="component" value="Unassembled WGS sequence"/>
</dbReference>
<dbReference type="FunFam" id="2.40.110.10:FF:000011">
    <property type="entry name" value="Acyl-CoA dehydrogenase FadE34"/>
    <property type="match status" value="1"/>
</dbReference>
<dbReference type="SUPFAM" id="SSF47203">
    <property type="entry name" value="Acyl-CoA dehydrogenase C-terminal domain-like"/>
    <property type="match status" value="1"/>
</dbReference>
<feature type="compositionally biased region" description="Basic and acidic residues" evidence="7">
    <location>
        <begin position="402"/>
        <end position="413"/>
    </location>
</feature>
<dbReference type="OrthoDB" id="5167280at2"/>
<evidence type="ECO:0000256" key="1">
    <source>
        <dbReference type="ARBA" id="ARBA00001974"/>
    </source>
</evidence>
<dbReference type="InterPro" id="IPR036250">
    <property type="entry name" value="AcylCo_DH-like_C"/>
</dbReference>
<comment type="similarity">
    <text evidence="2 6">Belongs to the acyl-CoA dehydrogenase family.</text>
</comment>
<dbReference type="Pfam" id="PF02770">
    <property type="entry name" value="Acyl-CoA_dh_M"/>
    <property type="match status" value="1"/>
</dbReference>
<feature type="domain" description="Acyl-CoA oxidase/dehydrogenase middle" evidence="9">
    <location>
        <begin position="125"/>
        <end position="219"/>
    </location>
</feature>
<name>A0A1V2I1U5_9ACTN</name>
<dbReference type="InterPro" id="IPR052161">
    <property type="entry name" value="Mycobact_Acyl-CoA_DH"/>
</dbReference>
<evidence type="ECO:0008006" key="12">
    <source>
        <dbReference type="Google" id="ProtNLM"/>
    </source>
</evidence>
<evidence type="ECO:0000256" key="3">
    <source>
        <dbReference type="ARBA" id="ARBA00022630"/>
    </source>
</evidence>
<dbReference type="GO" id="GO:0016627">
    <property type="term" value="F:oxidoreductase activity, acting on the CH-CH group of donors"/>
    <property type="evidence" value="ECO:0007669"/>
    <property type="project" value="InterPro"/>
</dbReference>
<proteinExistence type="inferred from homology"/>
<keyword evidence="11" id="KW-1185">Reference proteome</keyword>
<dbReference type="InterPro" id="IPR006091">
    <property type="entry name" value="Acyl-CoA_Oxase/DH_mid-dom"/>
</dbReference>
<evidence type="ECO:0000256" key="6">
    <source>
        <dbReference type="RuleBase" id="RU362125"/>
    </source>
</evidence>
<evidence type="ECO:0000313" key="11">
    <source>
        <dbReference type="Proteomes" id="UP000188929"/>
    </source>
</evidence>
<dbReference type="InterPro" id="IPR037069">
    <property type="entry name" value="AcylCoA_DH/ox_N_sf"/>
</dbReference>
<dbReference type="InterPro" id="IPR009100">
    <property type="entry name" value="AcylCoA_DH/oxidase_NM_dom_sf"/>
</dbReference>
<dbReference type="Gene3D" id="2.40.110.10">
    <property type="entry name" value="Butyryl-CoA Dehydrogenase, subunit A, domain 2"/>
    <property type="match status" value="1"/>
</dbReference>
<evidence type="ECO:0000259" key="9">
    <source>
        <dbReference type="Pfam" id="PF02770"/>
    </source>
</evidence>
<dbReference type="InterPro" id="IPR046373">
    <property type="entry name" value="Acyl-CoA_Oxase/DH_mid-dom_sf"/>
</dbReference>
<evidence type="ECO:0000256" key="5">
    <source>
        <dbReference type="ARBA" id="ARBA00023002"/>
    </source>
</evidence>
<dbReference type="GO" id="GO:0005886">
    <property type="term" value="C:plasma membrane"/>
    <property type="evidence" value="ECO:0007669"/>
    <property type="project" value="TreeGrafter"/>
</dbReference>
<evidence type="ECO:0000313" key="10">
    <source>
        <dbReference type="EMBL" id="ONH23916.1"/>
    </source>
</evidence>
<feature type="domain" description="Acyl-CoA dehydrogenase/oxidase C-terminal" evidence="8">
    <location>
        <begin position="232"/>
        <end position="394"/>
    </location>
</feature>
<dbReference type="Pfam" id="PF00441">
    <property type="entry name" value="Acyl-CoA_dh_1"/>
    <property type="match status" value="1"/>
</dbReference>
<dbReference type="Gene3D" id="1.20.140.10">
    <property type="entry name" value="Butyryl-CoA Dehydrogenase, subunit A, domain 3"/>
    <property type="match status" value="1"/>
</dbReference>
<dbReference type="AlphaFoldDB" id="A0A1V2I1U5"/>
<protein>
    <recommendedName>
        <fullName evidence="12">Acyl-CoA dehydrogenase</fullName>
    </recommendedName>
</protein>
<evidence type="ECO:0000256" key="7">
    <source>
        <dbReference type="SAM" id="MobiDB-lite"/>
    </source>
</evidence>
<comment type="cofactor">
    <cofactor evidence="1 6">
        <name>FAD</name>
        <dbReference type="ChEBI" id="CHEBI:57692"/>
    </cofactor>
</comment>
<keyword evidence="4 6" id="KW-0274">FAD</keyword>
<evidence type="ECO:0000256" key="4">
    <source>
        <dbReference type="ARBA" id="ARBA00022827"/>
    </source>
</evidence>
<dbReference type="InterPro" id="IPR009075">
    <property type="entry name" value="AcylCo_DH/oxidase_C"/>
</dbReference>
<sequence>MGAGTGASETALSPDEARTAARAWLSDHWAGVDDENWRRALVTSGWAAPTWPVGRYGRGLSRPSARAAAAEFDAAGAPGACVETAPFHDNPWMYLLGNTLLAHGGQAVCDRYLPRLLTGSLTHGCLLYSEPGAGSDLASLQTRAELVGEGEYLVNGQKIWTTGGQEAQFGLLLARTDWDAPKHAGLTFFVIDMDSPGIEIRPIRQITGDAEFNEVFLTDVPVPADAVIGAPGEGWRVLQVALAAERAGMGAAARGRAEGKAAAGTSDLAVLRAVADDLVEAARAAGRLNDTVVRDELVKILSWRLTNTWTGDRAAAEIRRGPSSLASLGKLAASRVLHAGTDFAYRMQGRASLVYDVDDPLAYPVDRALMFAFINSIGGGSDQIQRNIIGERVLGLPKGYEPDRGVPFRDVRKGSATRPVSQEKRP</sequence>
<dbReference type="STRING" id="1834516.BL253_31840"/>